<evidence type="ECO:0000256" key="2">
    <source>
        <dbReference type="ARBA" id="ARBA00007639"/>
    </source>
</evidence>
<dbReference type="CDD" id="cd01536">
    <property type="entry name" value="PBP1_ABC_sugar_binding-like"/>
    <property type="match status" value="1"/>
</dbReference>
<feature type="domain" description="Periplasmic binding protein" evidence="4">
    <location>
        <begin position="31"/>
        <end position="213"/>
    </location>
</feature>
<evidence type="ECO:0000259" key="4">
    <source>
        <dbReference type="Pfam" id="PF13407"/>
    </source>
</evidence>
<reference evidence="5" key="1">
    <citation type="journal article" date="2014" name="Front. Microbiol.">
        <title>High frequency of phylogenetically diverse reductive dehalogenase-homologous genes in deep subseafloor sedimentary metagenomes.</title>
        <authorList>
            <person name="Kawai M."/>
            <person name="Futagami T."/>
            <person name="Toyoda A."/>
            <person name="Takaki Y."/>
            <person name="Nishi S."/>
            <person name="Hori S."/>
            <person name="Arai W."/>
            <person name="Tsubouchi T."/>
            <person name="Morono Y."/>
            <person name="Uchiyama I."/>
            <person name="Ito T."/>
            <person name="Fujiyama A."/>
            <person name="Inagaki F."/>
            <person name="Takami H."/>
        </authorList>
    </citation>
    <scope>NUCLEOTIDE SEQUENCE</scope>
    <source>
        <strain evidence="5">Expedition CK06-06</strain>
    </source>
</reference>
<evidence type="ECO:0000313" key="5">
    <source>
        <dbReference type="EMBL" id="GAJ11958.1"/>
    </source>
</evidence>
<evidence type="ECO:0000256" key="1">
    <source>
        <dbReference type="ARBA" id="ARBA00004196"/>
    </source>
</evidence>
<gene>
    <name evidence="5" type="ORF">S12H4_54650</name>
</gene>
<comment type="similarity">
    <text evidence="2">Belongs to the bacterial solute-binding protein 2 family.</text>
</comment>
<dbReference type="GO" id="GO:0030313">
    <property type="term" value="C:cell envelope"/>
    <property type="evidence" value="ECO:0007669"/>
    <property type="project" value="UniProtKB-SubCell"/>
</dbReference>
<feature type="non-terminal residue" evidence="5">
    <location>
        <position position="214"/>
    </location>
</feature>
<evidence type="ECO:0000256" key="3">
    <source>
        <dbReference type="ARBA" id="ARBA00022729"/>
    </source>
</evidence>
<dbReference type="EMBL" id="BARW01034955">
    <property type="protein sequence ID" value="GAJ11958.1"/>
    <property type="molecule type" value="Genomic_DNA"/>
</dbReference>
<dbReference type="InterPro" id="IPR028082">
    <property type="entry name" value="Peripla_BP_I"/>
</dbReference>
<dbReference type="Gene3D" id="3.40.50.2300">
    <property type="match status" value="2"/>
</dbReference>
<keyword evidence="3" id="KW-0732">Signal</keyword>
<dbReference type="InterPro" id="IPR025997">
    <property type="entry name" value="SBP_2_dom"/>
</dbReference>
<accession>X1U347</accession>
<proteinExistence type="inferred from homology"/>
<sequence>MRKLIVFFLAFTLVSLFSINCIADTNETLIIGVFIPNAGEPYFQNKNHGYYQAEVLLKQYYNINVDVELYDAGGFQHPLNQIKQIEDSLQRGMDAIVLNACDAEALIPVVEEALARGVPVISDDCLVNTETTMKISENSKHVGEVQAQFIVESLGEKGNVVMLLGPPGADISQQRSAGALEYFEKYPGINILDKQWHEPEVYEALKKMEDFIQA</sequence>
<name>X1U347_9ZZZZ</name>
<dbReference type="AlphaFoldDB" id="X1U347"/>
<dbReference type="SUPFAM" id="SSF53822">
    <property type="entry name" value="Periplasmic binding protein-like I"/>
    <property type="match status" value="1"/>
</dbReference>
<comment type="subcellular location">
    <subcellularLocation>
        <location evidence="1">Cell envelope</location>
    </subcellularLocation>
</comment>
<dbReference type="PANTHER" id="PTHR46847">
    <property type="entry name" value="D-ALLOSE-BINDING PERIPLASMIC PROTEIN-RELATED"/>
    <property type="match status" value="1"/>
</dbReference>
<dbReference type="GO" id="GO:0030246">
    <property type="term" value="F:carbohydrate binding"/>
    <property type="evidence" value="ECO:0007669"/>
    <property type="project" value="UniProtKB-ARBA"/>
</dbReference>
<protein>
    <recommendedName>
        <fullName evidence="4">Periplasmic binding protein domain-containing protein</fullName>
    </recommendedName>
</protein>
<dbReference type="PANTHER" id="PTHR46847:SF1">
    <property type="entry name" value="D-ALLOSE-BINDING PERIPLASMIC PROTEIN-RELATED"/>
    <property type="match status" value="1"/>
</dbReference>
<organism evidence="5">
    <name type="scientific">marine sediment metagenome</name>
    <dbReference type="NCBI Taxonomy" id="412755"/>
    <lineage>
        <taxon>unclassified sequences</taxon>
        <taxon>metagenomes</taxon>
        <taxon>ecological metagenomes</taxon>
    </lineage>
</organism>
<comment type="caution">
    <text evidence="5">The sequence shown here is derived from an EMBL/GenBank/DDBJ whole genome shotgun (WGS) entry which is preliminary data.</text>
</comment>
<dbReference type="Pfam" id="PF13407">
    <property type="entry name" value="Peripla_BP_4"/>
    <property type="match status" value="1"/>
</dbReference>